<feature type="transmembrane region" description="Helical" evidence="1">
    <location>
        <begin position="176"/>
        <end position="194"/>
    </location>
</feature>
<sequence length="306" mass="32802">MMNKRASRRVDFGAAMRAPLAAMQWRLLLLWTLLLLLPTAVVSLPLWRSLSGLLDHSVHAQAWAAQFSPLMFGDTMSALGDDTGWISGVAILGLLLTLLLSPFLNGMLVGSGRASRVLGFGHLLQCGIVEYDRMFRLMLWSIVPYAAMAALIGVAFDAVDRVDARAVLESQADRTSHLAIGLAVLLFVLAQAIVESGRAAFIADGNLRSSTRAFGRGFMQLLRRPFSTLLCYLLISAIGYAVALALGVGRVHTPALGVTGLVLAILLAQLVVLVLGWVRVARVFALAEVARSLSSSRRGSGLPQAL</sequence>
<feature type="transmembrane region" description="Helical" evidence="1">
    <location>
        <begin position="137"/>
        <end position="156"/>
    </location>
</feature>
<protein>
    <submittedName>
        <fullName evidence="2">Membrane protein</fullName>
    </submittedName>
</protein>
<evidence type="ECO:0000313" key="3">
    <source>
        <dbReference type="Proteomes" id="UP001549251"/>
    </source>
</evidence>
<gene>
    <name evidence="2" type="ORF">ABIE04_000648</name>
</gene>
<dbReference type="EMBL" id="JBEPSD010000001">
    <property type="protein sequence ID" value="MET4568321.1"/>
    <property type="molecule type" value="Genomic_DNA"/>
</dbReference>
<dbReference type="Proteomes" id="UP001549251">
    <property type="component" value="Unassembled WGS sequence"/>
</dbReference>
<keyword evidence="1" id="KW-1133">Transmembrane helix</keyword>
<evidence type="ECO:0000313" key="2">
    <source>
        <dbReference type="EMBL" id="MET4568321.1"/>
    </source>
</evidence>
<name>A0ABV2PTG9_9GAMM</name>
<feature type="transmembrane region" description="Helical" evidence="1">
    <location>
        <begin position="84"/>
        <end position="104"/>
    </location>
</feature>
<keyword evidence="3" id="KW-1185">Reference proteome</keyword>
<evidence type="ECO:0000256" key="1">
    <source>
        <dbReference type="SAM" id="Phobius"/>
    </source>
</evidence>
<reference evidence="2 3" key="1">
    <citation type="submission" date="2024-06" db="EMBL/GenBank/DDBJ databases">
        <title>Sorghum-associated microbial communities from plants grown in Nebraska, USA.</title>
        <authorList>
            <person name="Schachtman D."/>
        </authorList>
    </citation>
    <scope>NUCLEOTIDE SEQUENCE [LARGE SCALE GENOMIC DNA]</scope>
    <source>
        <strain evidence="2 3">1757</strain>
    </source>
</reference>
<proteinExistence type="predicted"/>
<feature type="transmembrane region" description="Helical" evidence="1">
    <location>
        <begin position="255"/>
        <end position="278"/>
    </location>
</feature>
<keyword evidence="1" id="KW-0472">Membrane</keyword>
<accession>A0ABV2PTG9</accession>
<feature type="transmembrane region" description="Helical" evidence="1">
    <location>
        <begin position="229"/>
        <end position="249"/>
    </location>
</feature>
<comment type="caution">
    <text evidence="2">The sequence shown here is derived from an EMBL/GenBank/DDBJ whole genome shotgun (WGS) entry which is preliminary data.</text>
</comment>
<keyword evidence="1" id="KW-0812">Transmembrane</keyword>
<organism evidence="2 3">
    <name type="scientific">Rhodanobacter soli</name>
    <dbReference type="NCBI Taxonomy" id="590609"/>
    <lineage>
        <taxon>Bacteria</taxon>
        <taxon>Pseudomonadati</taxon>
        <taxon>Pseudomonadota</taxon>
        <taxon>Gammaproteobacteria</taxon>
        <taxon>Lysobacterales</taxon>
        <taxon>Rhodanobacteraceae</taxon>
        <taxon>Rhodanobacter</taxon>
    </lineage>
</organism>